<dbReference type="AlphaFoldDB" id="A0A1I4IT32"/>
<dbReference type="InterPro" id="IPR042007">
    <property type="entry name" value="Sortase_A"/>
</dbReference>
<dbReference type="CDD" id="cd06165">
    <property type="entry name" value="Sortase_A"/>
    <property type="match status" value="1"/>
</dbReference>
<gene>
    <name evidence="5" type="ORF">SAMN05216438_12022</name>
</gene>
<feature type="active site" description="Proton donor/acceptor" evidence="4">
    <location>
        <position position="133"/>
    </location>
</feature>
<dbReference type="Gene3D" id="2.40.260.10">
    <property type="entry name" value="Sortase"/>
    <property type="match status" value="1"/>
</dbReference>
<dbReference type="EMBL" id="FOTJ01000020">
    <property type="protein sequence ID" value="SFL57465.1"/>
    <property type="molecule type" value="Genomic_DNA"/>
</dbReference>
<dbReference type="SUPFAM" id="SSF63817">
    <property type="entry name" value="Sortase"/>
    <property type="match status" value="1"/>
</dbReference>
<keyword evidence="2" id="KW-0378">Hydrolase</keyword>
<dbReference type="InterPro" id="IPR005754">
    <property type="entry name" value="Sortase"/>
</dbReference>
<evidence type="ECO:0000256" key="2">
    <source>
        <dbReference type="ARBA" id="ARBA00022801"/>
    </source>
</evidence>
<dbReference type="GO" id="GO:0006508">
    <property type="term" value="P:proteolysis"/>
    <property type="evidence" value="ECO:0007669"/>
    <property type="project" value="UniProtKB-KW"/>
</dbReference>
<name>A0A1I4IT32_9LACT</name>
<protein>
    <submittedName>
        <fullName evidence="5">Sortase A</fullName>
    </submittedName>
</protein>
<feature type="active site" description="Acyl-thioester intermediate" evidence="4">
    <location>
        <position position="201"/>
    </location>
</feature>
<dbReference type="Pfam" id="PF04203">
    <property type="entry name" value="Sortase"/>
    <property type="match status" value="1"/>
</dbReference>
<dbReference type="GO" id="GO:0008234">
    <property type="term" value="F:cysteine-type peptidase activity"/>
    <property type="evidence" value="ECO:0007669"/>
    <property type="project" value="UniProtKB-KW"/>
</dbReference>
<dbReference type="Proteomes" id="UP000181969">
    <property type="component" value="Unassembled WGS sequence"/>
</dbReference>
<evidence type="ECO:0000313" key="5">
    <source>
        <dbReference type="EMBL" id="SFL57465.1"/>
    </source>
</evidence>
<organism evidence="5 6">
    <name type="scientific">Lactococcus garvieae</name>
    <dbReference type="NCBI Taxonomy" id="1363"/>
    <lineage>
        <taxon>Bacteria</taxon>
        <taxon>Bacillati</taxon>
        <taxon>Bacillota</taxon>
        <taxon>Bacilli</taxon>
        <taxon>Lactobacillales</taxon>
        <taxon>Streptococcaceae</taxon>
        <taxon>Lactococcus</taxon>
    </lineage>
</organism>
<dbReference type="InterPro" id="IPR023365">
    <property type="entry name" value="Sortase_dom-sf"/>
</dbReference>
<proteinExistence type="predicted"/>
<sequence>MSKWKNFIFLSVMVLFLIIAGGLALRGPIMKYFIQLNVSASQKSTTSSEEIKVNQKKTATFDYAAVQSVSFEDILKSQMNRQSYPIIGDISIPELQINLPIFKGVDPNALMAGAGTLKENQVMGQGNYTLASHHIFDSFGYSGANLLFSPLMRAQKGQSVYITDLDKVYHYVVHDIQTVPETKGDVILDEPGKKEITLVTCYDAQAQYRLVVKAQLKDVQSYDEKSAELFSQEYRQNLW</sequence>
<evidence type="ECO:0000256" key="4">
    <source>
        <dbReference type="PIRSR" id="PIRSR605754-1"/>
    </source>
</evidence>
<evidence type="ECO:0000256" key="1">
    <source>
        <dbReference type="ARBA" id="ARBA00022670"/>
    </source>
</evidence>
<accession>A0A1I4IT32</accession>
<evidence type="ECO:0000256" key="3">
    <source>
        <dbReference type="ARBA" id="ARBA00022807"/>
    </source>
</evidence>
<keyword evidence="3" id="KW-0788">Thiol protease</keyword>
<dbReference type="OrthoDB" id="1648028at2"/>
<evidence type="ECO:0000313" key="6">
    <source>
        <dbReference type="Proteomes" id="UP000181969"/>
    </source>
</evidence>
<reference evidence="5 6" key="1">
    <citation type="submission" date="2016-10" db="EMBL/GenBank/DDBJ databases">
        <authorList>
            <person name="de Groot N.N."/>
        </authorList>
    </citation>
    <scope>NUCLEOTIDE SEQUENCE [LARGE SCALE GENOMIC DNA]</scope>
    <source>
        <strain evidence="5 6">M79</strain>
    </source>
</reference>
<dbReference type="NCBIfam" id="TIGR01076">
    <property type="entry name" value="sortase_fam"/>
    <property type="match status" value="1"/>
</dbReference>
<dbReference type="RefSeq" id="WP_074751960.1">
    <property type="nucleotide sequence ID" value="NZ_FOTJ01000020.1"/>
</dbReference>
<keyword evidence="1" id="KW-0645">Protease</keyword>